<name>A0A0C3JGT2_PISTI</name>
<dbReference type="AlphaFoldDB" id="A0A0C3JGT2"/>
<dbReference type="OrthoDB" id="2804090at2759"/>
<feature type="non-terminal residue" evidence="1">
    <location>
        <position position="98"/>
    </location>
</feature>
<evidence type="ECO:0000313" key="1">
    <source>
        <dbReference type="EMBL" id="KIN96806.1"/>
    </source>
</evidence>
<reference evidence="1 2" key="1">
    <citation type="submission" date="2014-04" db="EMBL/GenBank/DDBJ databases">
        <authorList>
            <consortium name="DOE Joint Genome Institute"/>
            <person name="Kuo A."/>
            <person name="Kohler A."/>
            <person name="Costa M.D."/>
            <person name="Nagy L.G."/>
            <person name="Floudas D."/>
            <person name="Copeland A."/>
            <person name="Barry K.W."/>
            <person name="Cichocki N."/>
            <person name="Veneault-Fourrey C."/>
            <person name="LaButti K."/>
            <person name="Lindquist E.A."/>
            <person name="Lipzen A."/>
            <person name="Lundell T."/>
            <person name="Morin E."/>
            <person name="Murat C."/>
            <person name="Sun H."/>
            <person name="Tunlid A."/>
            <person name="Henrissat B."/>
            <person name="Grigoriev I.V."/>
            <person name="Hibbett D.S."/>
            <person name="Martin F."/>
            <person name="Nordberg H.P."/>
            <person name="Cantor M.N."/>
            <person name="Hua S.X."/>
        </authorList>
    </citation>
    <scope>NUCLEOTIDE SEQUENCE [LARGE SCALE GENOMIC DNA]</scope>
    <source>
        <strain evidence="1 2">Marx 270</strain>
    </source>
</reference>
<reference evidence="2" key="2">
    <citation type="submission" date="2015-01" db="EMBL/GenBank/DDBJ databases">
        <title>Evolutionary Origins and Diversification of the Mycorrhizal Mutualists.</title>
        <authorList>
            <consortium name="DOE Joint Genome Institute"/>
            <consortium name="Mycorrhizal Genomics Consortium"/>
            <person name="Kohler A."/>
            <person name="Kuo A."/>
            <person name="Nagy L.G."/>
            <person name="Floudas D."/>
            <person name="Copeland A."/>
            <person name="Barry K.W."/>
            <person name="Cichocki N."/>
            <person name="Veneault-Fourrey C."/>
            <person name="LaButti K."/>
            <person name="Lindquist E.A."/>
            <person name="Lipzen A."/>
            <person name="Lundell T."/>
            <person name="Morin E."/>
            <person name="Murat C."/>
            <person name="Riley R."/>
            <person name="Ohm R."/>
            <person name="Sun H."/>
            <person name="Tunlid A."/>
            <person name="Henrissat B."/>
            <person name="Grigoriev I.V."/>
            <person name="Hibbett D.S."/>
            <person name="Martin F."/>
        </authorList>
    </citation>
    <scope>NUCLEOTIDE SEQUENCE [LARGE SCALE GENOMIC DNA]</scope>
    <source>
        <strain evidence="2">Marx 270</strain>
    </source>
</reference>
<dbReference type="EMBL" id="KN832040">
    <property type="protein sequence ID" value="KIN96806.1"/>
    <property type="molecule type" value="Genomic_DNA"/>
</dbReference>
<gene>
    <name evidence="1" type="ORF">M404DRAFT_162283</name>
</gene>
<evidence type="ECO:0000313" key="2">
    <source>
        <dbReference type="Proteomes" id="UP000054217"/>
    </source>
</evidence>
<dbReference type="InParanoid" id="A0A0C3JGT2"/>
<dbReference type="HOGENOM" id="CLU_167013_0_0_1"/>
<protein>
    <submittedName>
        <fullName evidence="1">Uncharacterized protein</fullName>
    </submittedName>
</protein>
<dbReference type="Proteomes" id="UP000054217">
    <property type="component" value="Unassembled WGS sequence"/>
</dbReference>
<proteinExistence type="predicted"/>
<organism evidence="1 2">
    <name type="scientific">Pisolithus tinctorius Marx 270</name>
    <dbReference type="NCBI Taxonomy" id="870435"/>
    <lineage>
        <taxon>Eukaryota</taxon>
        <taxon>Fungi</taxon>
        <taxon>Dikarya</taxon>
        <taxon>Basidiomycota</taxon>
        <taxon>Agaricomycotina</taxon>
        <taxon>Agaricomycetes</taxon>
        <taxon>Agaricomycetidae</taxon>
        <taxon>Boletales</taxon>
        <taxon>Sclerodermatineae</taxon>
        <taxon>Pisolithaceae</taxon>
        <taxon>Pisolithus</taxon>
    </lineage>
</organism>
<keyword evidence="2" id="KW-1185">Reference proteome</keyword>
<accession>A0A0C3JGT2</accession>
<sequence>MLQSVHPAQRWYVPLLLCFPRAYLPSTAKITSLDARVVTCKDHWVITSPNADFVLELYIFEEVDLCLRANGQFGLVDCFQWPQTYEKNYEYAVCIPRK</sequence>